<organism evidence="1 2">
    <name type="scientific">Pseudidiomarina gelatinasegens</name>
    <dbReference type="NCBI Taxonomy" id="2487740"/>
    <lineage>
        <taxon>Bacteria</taxon>
        <taxon>Pseudomonadati</taxon>
        <taxon>Pseudomonadota</taxon>
        <taxon>Gammaproteobacteria</taxon>
        <taxon>Alteromonadales</taxon>
        <taxon>Idiomarinaceae</taxon>
        <taxon>Pseudidiomarina</taxon>
    </lineage>
</organism>
<protein>
    <recommendedName>
        <fullName evidence="3">Glycosyltransferase family 2 protein</fullName>
    </recommendedName>
</protein>
<evidence type="ECO:0008006" key="3">
    <source>
        <dbReference type="Google" id="ProtNLM"/>
    </source>
</evidence>
<evidence type="ECO:0000313" key="1">
    <source>
        <dbReference type="EMBL" id="RWU11635.1"/>
    </source>
</evidence>
<dbReference type="AlphaFoldDB" id="A0A451GEV1"/>
<sequence>MSIVKVIQYHLLRKYKSLAGIYLKRNADKLIAARWAQQQGQFQRAPNGINQTLMVNLTSFPARFATLHLTLKSLLLQNTQFDQLNLWLYQEDIAQLPSSVTELTQHGLTILPVAKDIRSYKKLIPALQQFPNAFHVTADDDIYYRKNWLHELTRNYHGDNSEILCWRAHRIMIDKRTKQVLPYRKWEPKTEVRGPEPLLFFTSGGGVLFPPGCLGEQAINSELAHQLAPYADDLWWYFMARVNQCSIRRVGDNPKLITWKGSKGESLWTFNKQETGGNDHQFAQLNAYFGVFK</sequence>
<reference evidence="1 2" key="1">
    <citation type="submission" date="2018-12" db="EMBL/GenBank/DDBJ databases">
        <authorList>
            <person name="Li A."/>
            <person name="Zhang M."/>
            <person name="Zhu H."/>
        </authorList>
    </citation>
    <scope>NUCLEOTIDE SEQUENCE [LARGE SCALE GENOMIC DNA]</scope>
    <source>
        <strain evidence="1 2">R04H25</strain>
    </source>
</reference>
<comment type="caution">
    <text evidence="1">The sequence shown here is derived from an EMBL/GenBank/DDBJ whole genome shotgun (WGS) entry which is preliminary data.</text>
</comment>
<accession>A0A451GEV1</accession>
<evidence type="ECO:0000313" key="2">
    <source>
        <dbReference type="Proteomes" id="UP000288789"/>
    </source>
</evidence>
<name>A0A451GEV1_9GAMM</name>
<keyword evidence="2" id="KW-1185">Reference proteome</keyword>
<proteinExistence type="predicted"/>
<dbReference type="Proteomes" id="UP000288789">
    <property type="component" value="Unassembled WGS sequence"/>
</dbReference>
<dbReference type="OrthoDB" id="5465469at2"/>
<dbReference type="EMBL" id="RSFE01000003">
    <property type="protein sequence ID" value="RWU11635.1"/>
    <property type="molecule type" value="Genomic_DNA"/>
</dbReference>
<gene>
    <name evidence="1" type="ORF">EGC76_05065</name>
</gene>
<dbReference type="RefSeq" id="WP_128351924.1">
    <property type="nucleotide sequence ID" value="NZ_RSFE01000003.1"/>
</dbReference>